<dbReference type="RefSeq" id="WP_320183777.1">
    <property type="nucleotide sequence ID" value="NZ_CP138332.1"/>
</dbReference>
<keyword evidence="3" id="KW-1185">Reference proteome</keyword>
<accession>A0ABW6BC48</accession>
<comment type="caution">
    <text evidence="2">The sequence shown here is derived from an EMBL/GenBank/DDBJ whole genome shotgun (WGS) entry which is preliminary data.</text>
</comment>
<sequence>MSNINFSLTRFIQAATLFVLLLHLASSCSKNDSIVPTGEPGNAALKIELTSIEDAIWQNNPMESMVRSAVNRGSQTNKSDIPKEKMVALGTLDVLISATESKPFKIPAPTTVDSAAGARMAAVGGTKMSTSRMTNGVYYRLIMFDQNNNQVVNQVIASGSDPNIRVDGSRTYRWYALSVNETQPSVPTVNTAGMVTRASLFNKDVLYASGSISTVDGDNFLNIQFKRKTARTQVRLNVRGAFGTINNATQLTLVKGPQNAPYTSMGDFNILTESFSNISSSPASVNGASMELANDEPSNTVKLANFYTLDTQPIAANQLKVVANRIDIRIDDGRDRVFSNIGTITYQNEHTPEIGGSLALSLRLLESAVKVKGIMWARSNIVYDSNKTDRYRLKSNPGGSSPSTRDTEFWNWGSETPNGAVANVDPCTRIYPENTWRMPTSAEWQSIGQPDEKKEVLGLFFGAQYAYVWNRDSDYPANPSYDDNNLFLSFGGYRTTNNAVVGSPVGIFIGFFATGECHYWTGTPTGTNTATAVRSSFTRFFWGFSWGNVTYPNSNKSEGRNIRCVRRIVNN</sequence>
<dbReference type="EMBL" id="JBHUPB010000003">
    <property type="protein sequence ID" value="MFD2965983.1"/>
    <property type="molecule type" value="Genomic_DNA"/>
</dbReference>
<feature type="chain" id="PRO_5047070309" description="Fibrobacter succinogenes major paralogous domain-containing protein" evidence="1">
    <location>
        <begin position="31"/>
        <end position="571"/>
    </location>
</feature>
<evidence type="ECO:0000313" key="2">
    <source>
        <dbReference type="EMBL" id="MFD2965983.1"/>
    </source>
</evidence>
<evidence type="ECO:0008006" key="4">
    <source>
        <dbReference type="Google" id="ProtNLM"/>
    </source>
</evidence>
<feature type="signal peptide" evidence="1">
    <location>
        <begin position="1"/>
        <end position="30"/>
    </location>
</feature>
<organism evidence="2 3">
    <name type="scientific">Sphingobacterium bambusae</name>
    <dbReference type="NCBI Taxonomy" id="662858"/>
    <lineage>
        <taxon>Bacteria</taxon>
        <taxon>Pseudomonadati</taxon>
        <taxon>Bacteroidota</taxon>
        <taxon>Sphingobacteriia</taxon>
        <taxon>Sphingobacteriales</taxon>
        <taxon>Sphingobacteriaceae</taxon>
        <taxon>Sphingobacterium</taxon>
    </lineage>
</organism>
<evidence type="ECO:0000256" key="1">
    <source>
        <dbReference type="SAM" id="SignalP"/>
    </source>
</evidence>
<reference evidence="3" key="1">
    <citation type="journal article" date="2019" name="Int. J. Syst. Evol. Microbiol.">
        <title>The Global Catalogue of Microorganisms (GCM) 10K type strain sequencing project: providing services to taxonomists for standard genome sequencing and annotation.</title>
        <authorList>
            <consortium name="The Broad Institute Genomics Platform"/>
            <consortium name="The Broad Institute Genome Sequencing Center for Infectious Disease"/>
            <person name="Wu L."/>
            <person name="Ma J."/>
        </authorList>
    </citation>
    <scope>NUCLEOTIDE SEQUENCE [LARGE SCALE GENOMIC DNA]</scope>
    <source>
        <strain evidence="3">KCTC 22814</strain>
    </source>
</reference>
<proteinExistence type="predicted"/>
<gene>
    <name evidence="2" type="ORF">ACFS7Y_01215</name>
</gene>
<protein>
    <recommendedName>
        <fullName evidence="4">Fibrobacter succinogenes major paralogous domain-containing protein</fullName>
    </recommendedName>
</protein>
<keyword evidence="1" id="KW-0732">Signal</keyword>
<evidence type="ECO:0000313" key="3">
    <source>
        <dbReference type="Proteomes" id="UP001597525"/>
    </source>
</evidence>
<name>A0ABW6BC48_9SPHI</name>
<dbReference type="Proteomes" id="UP001597525">
    <property type="component" value="Unassembled WGS sequence"/>
</dbReference>